<reference evidence="15 17" key="2">
    <citation type="journal article" date="2018" name="Plant J.">
        <title>The Physcomitrella patens chromosome-scale assembly reveals moss genome structure and evolution.</title>
        <authorList>
            <person name="Lang D."/>
            <person name="Ullrich K.K."/>
            <person name="Murat F."/>
            <person name="Fuchs J."/>
            <person name="Jenkins J."/>
            <person name="Haas F.B."/>
            <person name="Piednoel M."/>
            <person name="Gundlach H."/>
            <person name="Van Bel M."/>
            <person name="Meyberg R."/>
            <person name="Vives C."/>
            <person name="Morata J."/>
            <person name="Symeonidi A."/>
            <person name="Hiss M."/>
            <person name="Muchero W."/>
            <person name="Kamisugi Y."/>
            <person name="Saleh O."/>
            <person name="Blanc G."/>
            <person name="Decker E.L."/>
            <person name="van Gessel N."/>
            <person name="Grimwood J."/>
            <person name="Hayes R.D."/>
            <person name="Graham S.W."/>
            <person name="Gunter L.E."/>
            <person name="McDaniel S.F."/>
            <person name="Hoernstein S.N.W."/>
            <person name="Larsson A."/>
            <person name="Li F.W."/>
            <person name="Perroud P.F."/>
            <person name="Phillips J."/>
            <person name="Ranjan P."/>
            <person name="Rokshar D.S."/>
            <person name="Rothfels C.J."/>
            <person name="Schneider L."/>
            <person name="Shu S."/>
            <person name="Stevenson D.W."/>
            <person name="Thummler F."/>
            <person name="Tillich M."/>
            <person name="Villarreal Aguilar J.C."/>
            <person name="Widiez T."/>
            <person name="Wong G.K."/>
            <person name="Wymore A."/>
            <person name="Zhang Y."/>
            <person name="Zimmer A.D."/>
            <person name="Quatrano R.S."/>
            <person name="Mayer K.F.X."/>
            <person name="Goodstein D."/>
            <person name="Casacuberta J.M."/>
            <person name="Vandepoele K."/>
            <person name="Reski R."/>
            <person name="Cuming A.C."/>
            <person name="Tuskan G.A."/>
            <person name="Maumus F."/>
            <person name="Salse J."/>
            <person name="Schmutz J."/>
            <person name="Rensing S.A."/>
        </authorList>
    </citation>
    <scope>NUCLEOTIDE SEQUENCE [LARGE SCALE GENOMIC DNA]</scope>
    <source>
        <strain evidence="16 17">cv. Gransden 2004</strain>
    </source>
</reference>
<dbReference type="Proteomes" id="UP000006727">
    <property type="component" value="Chromosome 17"/>
</dbReference>
<feature type="domain" description="ABC transporter" evidence="13">
    <location>
        <begin position="327"/>
        <end position="563"/>
    </location>
</feature>
<dbReference type="GO" id="GO:0005886">
    <property type="term" value="C:plasma membrane"/>
    <property type="evidence" value="ECO:0007669"/>
    <property type="project" value="UniProtKB-SubCell"/>
</dbReference>
<dbReference type="GO" id="GO:0009926">
    <property type="term" value="P:auxin polar transport"/>
    <property type="evidence" value="ECO:0007669"/>
    <property type="project" value="UniProtKB-ARBA"/>
</dbReference>
<dbReference type="InterPro" id="IPR011527">
    <property type="entry name" value="ABC1_TM_dom"/>
</dbReference>
<feature type="transmembrane region" description="Helical" evidence="12">
    <location>
        <begin position="50"/>
        <end position="69"/>
    </location>
</feature>
<dbReference type="InParanoid" id="A0A2K1J463"/>
<comment type="subcellular location">
    <subcellularLocation>
        <location evidence="2">Cell membrane</location>
    </subcellularLocation>
    <subcellularLocation>
        <location evidence="1">Endomembrane system</location>
        <topology evidence="1">Multi-pass membrane protein</topology>
    </subcellularLocation>
</comment>
<proteinExistence type="inferred from homology"/>
<dbReference type="InterPro" id="IPR036640">
    <property type="entry name" value="ABC1_TM_sf"/>
</dbReference>
<dbReference type="GO" id="GO:0016020">
    <property type="term" value="C:membrane"/>
    <property type="evidence" value="ECO:0000318"/>
    <property type="project" value="GO_Central"/>
</dbReference>
<evidence type="ECO:0000259" key="14">
    <source>
        <dbReference type="PROSITE" id="PS50929"/>
    </source>
</evidence>
<dbReference type="GO" id="GO:0005524">
    <property type="term" value="F:ATP binding"/>
    <property type="evidence" value="ECO:0007669"/>
    <property type="project" value="UniProtKB-KW"/>
</dbReference>
<dbReference type="GO" id="GO:0048367">
    <property type="term" value="P:shoot system development"/>
    <property type="evidence" value="ECO:0007669"/>
    <property type="project" value="UniProtKB-ARBA"/>
</dbReference>
<keyword evidence="11" id="KW-0325">Glycoprotein</keyword>
<keyword evidence="5 12" id="KW-0812">Transmembrane</keyword>
<protein>
    <submittedName>
        <fullName evidence="15 16">Uncharacterized protein</fullName>
    </submittedName>
</protein>
<dbReference type="PANTHER" id="PTHR43394">
    <property type="entry name" value="ATP-DEPENDENT PERMEASE MDL1, MITOCHONDRIAL"/>
    <property type="match status" value="1"/>
</dbReference>
<reference evidence="15 17" key="1">
    <citation type="journal article" date="2008" name="Science">
        <title>The Physcomitrella genome reveals evolutionary insights into the conquest of land by plants.</title>
        <authorList>
            <person name="Rensing S."/>
            <person name="Lang D."/>
            <person name="Zimmer A."/>
            <person name="Terry A."/>
            <person name="Salamov A."/>
            <person name="Shapiro H."/>
            <person name="Nishiyama T."/>
            <person name="Perroud P.-F."/>
            <person name="Lindquist E."/>
            <person name="Kamisugi Y."/>
            <person name="Tanahashi T."/>
            <person name="Sakakibara K."/>
            <person name="Fujita T."/>
            <person name="Oishi K."/>
            <person name="Shin-I T."/>
            <person name="Kuroki Y."/>
            <person name="Toyoda A."/>
            <person name="Suzuki Y."/>
            <person name="Hashimoto A."/>
            <person name="Yamaguchi K."/>
            <person name="Sugano A."/>
            <person name="Kohara Y."/>
            <person name="Fujiyama A."/>
            <person name="Anterola A."/>
            <person name="Aoki S."/>
            <person name="Ashton N."/>
            <person name="Barbazuk W.B."/>
            <person name="Barker E."/>
            <person name="Bennetzen J."/>
            <person name="Bezanilla M."/>
            <person name="Blankenship R."/>
            <person name="Cho S.H."/>
            <person name="Dutcher S."/>
            <person name="Estelle M."/>
            <person name="Fawcett J.A."/>
            <person name="Gundlach H."/>
            <person name="Hanada K."/>
            <person name="Heyl A."/>
            <person name="Hicks K.A."/>
            <person name="Hugh J."/>
            <person name="Lohr M."/>
            <person name="Mayer K."/>
            <person name="Melkozernov A."/>
            <person name="Murata T."/>
            <person name="Nelson D."/>
            <person name="Pils B."/>
            <person name="Prigge M."/>
            <person name="Reiss B."/>
            <person name="Renner T."/>
            <person name="Rombauts S."/>
            <person name="Rushton P."/>
            <person name="Sanderfoot A."/>
            <person name="Schween G."/>
            <person name="Shiu S.-H."/>
            <person name="Stueber K."/>
            <person name="Theodoulou F.L."/>
            <person name="Tu H."/>
            <person name="Van de Peer Y."/>
            <person name="Verrier P.J."/>
            <person name="Waters E."/>
            <person name="Wood A."/>
            <person name="Yang L."/>
            <person name="Cove D."/>
            <person name="Cuming A."/>
            <person name="Hasebe M."/>
            <person name="Lucas S."/>
            <person name="Mishler D.B."/>
            <person name="Reski R."/>
            <person name="Grigoriev I."/>
            <person name="Quatrano R.S."/>
            <person name="Boore J.L."/>
        </authorList>
    </citation>
    <scope>NUCLEOTIDE SEQUENCE [LARGE SCALE GENOMIC DNA]</scope>
    <source>
        <strain evidence="16 17">cv. Gransden 2004</strain>
    </source>
</reference>
<evidence type="ECO:0000256" key="11">
    <source>
        <dbReference type="ARBA" id="ARBA00023180"/>
    </source>
</evidence>
<dbReference type="InterPro" id="IPR003593">
    <property type="entry name" value="AAA+_ATPase"/>
</dbReference>
<dbReference type="FunFam" id="1.20.1560.10:FF:000009">
    <property type="entry name" value="ABC transporter B family member 1"/>
    <property type="match status" value="1"/>
</dbReference>
<evidence type="ECO:0000256" key="4">
    <source>
        <dbReference type="ARBA" id="ARBA00022448"/>
    </source>
</evidence>
<dbReference type="GO" id="GO:0140359">
    <property type="term" value="F:ABC-type transporter activity"/>
    <property type="evidence" value="ECO:0007669"/>
    <property type="project" value="InterPro"/>
</dbReference>
<evidence type="ECO:0000313" key="16">
    <source>
        <dbReference type="EnsemblPlants" id="Pp3c17_16450V3.1"/>
    </source>
</evidence>
<dbReference type="Gene3D" id="1.20.1560.10">
    <property type="entry name" value="ABC transporter type 1, transmembrane domain"/>
    <property type="match status" value="1"/>
</dbReference>
<dbReference type="GO" id="GO:0008361">
    <property type="term" value="P:regulation of cell size"/>
    <property type="evidence" value="ECO:0007669"/>
    <property type="project" value="UniProtKB-ARBA"/>
</dbReference>
<feature type="domain" description="ABC transporter" evidence="13">
    <location>
        <begin position="905"/>
        <end position="1141"/>
    </location>
</feature>
<dbReference type="PaxDb" id="3218-PP1S173_145V6.1"/>
<dbReference type="InterPro" id="IPR039421">
    <property type="entry name" value="Type_1_exporter"/>
</dbReference>
<dbReference type="PROSITE" id="PS50893">
    <property type="entry name" value="ABC_TRANSPORTER_2"/>
    <property type="match status" value="2"/>
</dbReference>
<dbReference type="GO" id="GO:1900459">
    <property type="term" value="P:positive regulation of brassinosteroid mediated signaling pathway"/>
    <property type="evidence" value="ECO:0007669"/>
    <property type="project" value="UniProtKB-ARBA"/>
</dbReference>
<dbReference type="GO" id="GO:0048608">
    <property type="term" value="P:reproductive structure development"/>
    <property type="evidence" value="ECO:0007669"/>
    <property type="project" value="UniProtKB-ARBA"/>
</dbReference>
<evidence type="ECO:0000256" key="3">
    <source>
        <dbReference type="ARBA" id="ARBA00007577"/>
    </source>
</evidence>
<feature type="transmembrane region" description="Helical" evidence="12">
    <location>
        <begin position="12"/>
        <end position="30"/>
    </location>
</feature>
<evidence type="ECO:0000259" key="13">
    <source>
        <dbReference type="PROSITE" id="PS50893"/>
    </source>
</evidence>
<organism evidence="15">
    <name type="scientific">Physcomitrium patens</name>
    <name type="common">Spreading-leaved earth moss</name>
    <name type="synonym">Physcomitrella patens</name>
    <dbReference type="NCBI Taxonomy" id="3218"/>
    <lineage>
        <taxon>Eukaryota</taxon>
        <taxon>Viridiplantae</taxon>
        <taxon>Streptophyta</taxon>
        <taxon>Embryophyta</taxon>
        <taxon>Bryophyta</taxon>
        <taxon>Bryophytina</taxon>
        <taxon>Bryopsida</taxon>
        <taxon>Funariidae</taxon>
        <taxon>Funariales</taxon>
        <taxon>Funariaceae</taxon>
        <taxon>Physcomitrium</taxon>
    </lineage>
</organism>
<keyword evidence="7" id="KW-0547">Nucleotide-binding</keyword>
<dbReference type="GO" id="GO:0009637">
    <property type="term" value="P:response to blue light"/>
    <property type="evidence" value="ECO:0007669"/>
    <property type="project" value="UniProtKB-ARBA"/>
</dbReference>
<feature type="transmembrane region" description="Helical" evidence="12">
    <location>
        <begin position="151"/>
        <end position="168"/>
    </location>
</feature>
<dbReference type="GO" id="GO:0009640">
    <property type="term" value="P:photomorphogenesis"/>
    <property type="evidence" value="ECO:0007669"/>
    <property type="project" value="UniProtKB-ARBA"/>
</dbReference>
<evidence type="ECO:0000313" key="17">
    <source>
        <dbReference type="Proteomes" id="UP000006727"/>
    </source>
</evidence>
<name>A0A2K1J463_PHYPA</name>
<feature type="transmembrane region" description="Helical" evidence="12">
    <location>
        <begin position="230"/>
        <end position="250"/>
    </location>
</feature>
<sequence length="1154" mass="125939">MFLGSLGACAHGGAVPIFFVFFGRLINAFGFNQHHPNKLGQEVGKEALSMFYLGLVVMFASWLEVACWIQTGERQSARIRVRYLQSILSQDVGYFDTSITTADVVGHVAQDISLVQDAISEKTGNFIHFMAKFIVGFAVGFSSVWQLSLTTLAVVPAIVLAGCAYAMTMTGHATKSQQAYEDAGKKAEQAITQVRTVYAYVGEASEVEAYSKELQNTLNLGKKGGLAKGLGLGFTYALCIGAWALLLWYAGKLVRQGSTNGGKAFTTILNVVVGGIALGQASPNLTAFAKGRAAAFKIFEMIKRRPLLGPSSQRGKGMQLALVVGNIELRDVGFSYPTRPDTPVFQNFNLTIQAAKSVAIVGSSGCGKSTLVSLIERFYDPTSGEVLLDGNNLKILDLKWLRRQIGLVNQEPALFATSIRENLLYGKEDATIDEIIAATTAAFAHSFINRFPHGYDTQVGERGVQLSGGERQRLAIARAMLTDPKILILDEATSALDSCSEQIVCKALDSLMVGRTTVVIAHRLSTVRNADTIAVMQHGQIVESGSHEMLMAKEEPGAYAALIHMQAPRSPPSNDSTPSMNPRGQLRDSCRSGYVHELTKTVAVEVLVTFYSPDKHFMKKEVEKYSTIFAGAAIVVLLGHTMQHYFMASMGESLTKRVREVLLQRILQNEIAFFENEENNSNVLGMRLSTDAASVRAAVGDRLSTIVQNLALIVTALAIVFALEWRVAWVMIACFPLLIGALVGENLFLKGFSGDLDKSYQRTSMIIGDAVSNIRTVAAFCAEGKVLNLYIRELRNPKRKLLWRGQVAGVGYGLSQFCMYSSYALALWYASTLVKAGRASFGNTIKMLMVLIFAAFGVAETIAMAPDFVKCSQSLLSIFQILDRKTEIDPEQSIGEQLQEVKGEIELRHVVFSYPSRNEVPIFEDFNLRVRAGSSLAIVGASGVGKSSVISLILRFYDPLSGRVLIDGKDIRRLHLRSLRKHMGLVQQEPALFATSIYENIRYGKEDATESEIIEAAKVANAHTFISALPKGYRTLVGERGAQLSAGQKQRVAIARAVLRSPAILLLDEATSSLDAQSEMVVQDALDQVMVGRTTVVIAHRLSTIQNADSIAVLQDGMVTEQGSHQDLINMPTSTYAHLVHQQNRHSSSRFEPS</sequence>
<dbReference type="GO" id="GO:0042626">
    <property type="term" value="F:ATPase-coupled transmembrane transporter activity"/>
    <property type="evidence" value="ECO:0000318"/>
    <property type="project" value="GO_Central"/>
</dbReference>
<evidence type="ECO:0000313" key="15">
    <source>
        <dbReference type="EMBL" id="PNR36325.1"/>
    </source>
</evidence>
<dbReference type="InterPro" id="IPR003439">
    <property type="entry name" value="ABC_transporter-like_ATP-bd"/>
</dbReference>
<evidence type="ECO:0000256" key="2">
    <source>
        <dbReference type="ARBA" id="ARBA00004236"/>
    </source>
</evidence>
<dbReference type="GO" id="GO:0043481">
    <property type="term" value="P:anthocyanin accumulation in tissues in response to UV light"/>
    <property type="evidence" value="ECO:0007669"/>
    <property type="project" value="UniProtKB-ARBA"/>
</dbReference>
<dbReference type="GO" id="GO:0055085">
    <property type="term" value="P:transmembrane transport"/>
    <property type="evidence" value="ECO:0000318"/>
    <property type="project" value="GO_Central"/>
</dbReference>
<dbReference type="InterPro" id="IPR027417">
    <property type="entry name" value="P-loop_NTPase"/>
</dbReference>
<evidence type="ECO:0000256" key="5">
    <source>
        <dbReference type="ARBA" id="ARBA00022692"/>
    </source>
</evidence>
<dbReference type="InterPro" id="IPR017871">
    <property type="entry name" value="ABC_transporter-like_CS"/>
</dbReference>
<comment type="similarity">
    <text evidence="3">Belongs to the ABC transporter superfamily. ABCB family. Multidrug resistance exporter (TC 3.A.1.201) subfamily.</text>
</comment>
<dbReference type="Gramene" id="Pp3c17_16450V3.1">
    <property type="protein sequence ID" value="Pp3c17_16450V3.1"/>
    <property type="gene ID" value="Pp3c17_16450"/>
</dbReference>
<feature type="transmembrane region" description="Helical" evidence="12">
    <location>
        <begin position="625"/>
        <end position="647"/>
    </location>
</feature>
<keyword evidence="6" id="KW-0677">Repeat</keyword>
<evidence type="ECO:0000256" key="10">
    <source>
        <dbReference type="ARBA" id="ARBA00023136"/>
    </source>
</evidence>
<dbReference type="Pfam" id="PF00664">
    <property type="entry name" value="ABC_membrane"/>
    <property type="match status" value="2"/>
</dbReference>
<dbReference type="GO" id="GO:0016887">
    <property type="term" value="F:ATP hydrolysis activity"/>
    <property type="evidence" value="ECO:0007669"/>
    <property type="project" value="InterPro"/>
</dbReference>
<evidence type="ECO:0000256" key="7">
    <source>
        <dbReference type="ARBA" id="ARBA00022741"/>
    </source>
</evidence>
<dbReference type="PROSITE" id="PS00211">
    <property type="entry name" value="ABC_TRANSPORTER_1"/>
    <property type="match status" value="2"/>
</dbReference>
<dbReference type="Gene3D" id="3.40.50.300">
    <property type="entry name" value="P-loop containing nucleotide triphosphate hydrolases"/>
    <property type="match status" value="2"/>
</dbReference>
<dbReference type="SMART" id="SM00382">
    <property type="entry name" value="AAA"/>
    <property type="match status" value="2"/>
</dbReference>
<dbReference type="GO" id="GO:0099402">
    <property type="term" value="P:plant organ development"/>
    <property type="evidence" value="ECO:0007669"/>
    <property type="project" value="UniProtKB-ARBA"/>
</dbReference>
<dbReference type="GO" id="GO:0012505">
    <property type="term" value="C:endomembrane system"/>
    <property type="evidence" value="ECO:0007669"/>
    <property type="project" value="UniProtKB-SubCell"/>
</dbReference>
<dbReference type="EMBL" id="ABEU02000017">
    <property type="protein sequence ID" value="PNR36325.1"/>
    <property type="molecule type" value="Genomic_DNA"/>
</dbReference>
<dbReference type="FunFam" id="3.40.50.300:FF:000205">
    <property type="entry name" value="ABC transporter B family member 4"/>
    <property type="match status" value="2"/>
</dbReference>
<dbReference type="GO" id="GO:0009741">
    <property type="term" value="P:response to brassinosteroid"/>
    <property type="evidence" value="ECO:0007669"/>
    <property type="project" value="UniProtKB-ARBA"/>
</dbReference>
<dbReference type="CDD" id="cd03249">
    <property type="entry name" value="ABC_MTABC3_MDL1_MDL2"/>
    <property type="match status" value="2"/>
</dbReference>
<dbReference type="GO" id="GO:0009958">
    <property type="term" value="P:positive gravitropism"/>
    <property type="evidence" value="ECO:0007669"/>
    <property type="project" value="UniProtKB-ARBA"/>
</dbReference>
<dbReference type="SUPFAM" id="SSF90123">
    <property type="entry name" value="ABC transporter transmembrane region"/>
    <property type="match status" value="2"/>
</dbReference>
<keyword evidence="17" id="KW-1185">Reference proteome</keyword>
<feature type="domain" description="ABC transmembrane type-1" evidence="14">
    <location>
        <begin position="625"/>
        <end position="870"/>
    </location>
</feature>
<dbReference type="PROSITE" id="PS50929">
    <property type="entry name" value="ABC_TM1F"/>
    <property type="match status" value="2"/>
</dbReference>
<keyword evidence="9 12" id="KW-1133">Transmembrane helix</keyword>
<feature type="transmembrane region" description="Helical" evidence="12">
    <location>
        <begin position="706"/>
        <end position="723"/>
    </location>
</feature>
<keyword evidence="4" id="KW-0813">Transport</keyword>
<feature type="domain" description="ABC transmembrane type-1" evidence="14">
    <location>
        <begin position="2"/>
        <end position="290"/>
    </location>
</feature>
<dbReference type="PANTHER" id="PTHR43394:SF11">
    <property type="entry name" value="ATP-BINDING CASSETTE TRANSPORTER"/>
    <property type="match status" value="1"/>
</dbReference>
<reference evidence="16" key="3">
    <citation type="submission" date="2020-12" db="UniProtKB">
        <authorList>
            <consortium name="EnsemblPlants"/>
        </authorList>
    </citation>
    <scope>IDENTIFICATION</scope>
</reference>
<evidence type="ECO:0000256" key="12">
    <source>
        <dbReference type="SAM" id="Phobius"/>
    </source>
</evidence>
<dbReference type="SUPFAM" id="SSF52540">
    <property type="entry name" value="P-loop containing nucleoside triphosphate hydrolases"/>
    <property type="match status" value="2"/>
</dbReference>
<dbReference type="EnsemblPlants" id="Pp3c17_16450V3.1">
    <property type="protein sequence ID" value="Pp3c17_16450V3.1"/>
    <property type="gene ID" value="Pp3c17_16450"/>
</dbReference>
<dbReference type="Pfam" id="PF00005">
    <property type="entry name" value="ABC_tran"/>
    <property type="match status" value="2"/>
</dbReference>
<evidence type="ECO:0000256" key="1">
    <source>
        <dbReference type="ARBA" id="ARBA00004127"/>
    </source>
</evidence>
<dbReference type="FunFam" id="1.20.1560.10:FF:000029">
    <property type="entry name" value="ABC transporter B family member 1"/>
    <property type="match status" value="1"/>
</dbReference>
<dbReference type="AlphaFoldDB" id="A0A2K1J463"/>
<gene>
    <name evidence="15" type="ORF">PHYPA_022176</name>
</gene>
<dbReference type="GO" id="GO:0010329">
    <property type="term" value="F:auxin efflux transmembrane transporter activity"/>
    <property type="evidence" value="ECO:0007669"/>
    <property type="project" value="UniProtKB-ARBA"/>
</dbReference>
<evidence type="ECO:0000256" key="6">
    <source>
        <dbReference type="ARBA" id="ARBA00022737"/>
    </source>
</evidence>
<feature type="transmembrane region" description="Helical" evidence="12">
    <location>
        <begin position="845"/>
        <end position="865"/>
    </location>
</feature>
<evidence type="ECO:0000256" key="9">
    <source>
        <dbReference type="ARBA" id="ARBA00022989"/>
    </source>
</evidence>
<dbReference type="Gramene" id="Pp3c17_16450V3.2">
    <property type="protein sequence ID" value="Pp3c17_16450V3.2"/>
    <property type="gene ID" value="Pp3c17_16450"/>
</dbReference>
<keyword evidence="8" id="KW-0067">ATP-binding</keyword>
<keyword evidence="10 12" id="KW-0472">Membrane</keyword>
<dbReference type="CDD" id="cd18577">
    <property type="entry name" value="ABC_6TM_Pgp_ABCB1_D1_like"/>
    <property type="match status" value="1"/>
</dbReference>
<feature type="transmembrane region" description="Helical" evidence="12">
    <location>
        <begin position="729"/>
        <end position="749"/>
    </location>
</feature>
<feature type="transmembrane region" description="Helical" evidence="12">
    <location>
        <begin position="801"/>
        <end position="825"/>
    </location>
</feature>
<dbReference type="CDD" id="cd18578">
    <property type="entry name" value="ABC_6TM_Pgp_ABCB1_D2_like"/>
    <property type="match status" value="1"/>
</dbReference>
<feature type="transmembrane region" description="Helical" evidence="12">
    <location>
        <begin position="126"/>
        <end position="145"/>
    </location>
</feature>
<accession>A0A2K1J463</accession>
<evidence type="ECO:0000256" key="8">
    <source>
        <dbReference type="ARBA" id="ARBA00022840"/>
    </source>
</evidence>
<dbReference type="EnsemblPlants" id="Pp3c17_16450V3.2">
    <property type="protein sequence ID" value="Pp3c17_16450V3.2"/>
    <property type="gene ID" value="Pp3c17_16450"/>
</dbReference>